<comment type="caution">
    <text evidence="2">The sequence shown here is derived from an EMBL/GenBank/DDBJ whole genome shotgun (WGS) entry which is preliminary data.</text>
</comment>
<dbReference type="EMBL" id="CAKLBY020000125">
    <property type="protein sequence ID" value="CAK7928509.1"/>
    <property type="molecule type" value="Genomic_DNA"/>
</dbReference>
<feature type="signal peptide" evidence="1">
    <location>
        <begin position="1"/>
        <end position="18"/>
    </location>
</feature>
<evidence type="ECO:0000256" key="1">
    <source>
        <dbReference type="SAM" id="SignalP"/>
    </source>
</evidence>
<organism evidence="2 3">
    <name type="scientific">Peronospora matthiolae</name>
    <dbReference type="NCBI Taxonomy" id="2874970"/>
    <lineage>
        <taxon>Eukaryota</taxon>
        <taxon>Sar</taxon>
        <taxon>Stramenopiles</taxon>
        <taxon>Oomycota</taxon>
        <taxon>Peronosporomycetes</taxon>
        <taxon>Peronosporales</taxon>
        <taxon>Peronosporaceae</taxon>
        <taxon>Peronospora</taxon>
    </lineage>
</organism>
<accession>A0AAV1U1V5</accession>
<reference evidence="2" key="1">
    <citation type="submission" date="2024-01" db="EMBL/GenBank/DDBJ databases">
        <authorList>
            <person name="Webb A."/>
        </authorList>
    </citation>
    <scope>NUCLEOTIDE SEQUENCE</scope>
    <source>
        <strain evidence="2">Pm1</strain>
    </source>
</reference>
<keyword evidence="1" id="KW-0732">Signal</keyword>
<evidence type="ECO:0000313" key="3">
    <source>
        <dbReference type="Proteomes" id="UP001162060"/>
    </source>
</evidence>
<gene>
    <name evidence="2" type="ORF">PM001_LOCUS13659</name>
</gene>
<name>A0AAV1U1V5_9STRA</name>
<protein>
    <recommendedName>
        <fullName evidence="4">RxLR effector candidate protein</fullName>
    </recommendedName>
</protein>
<evidence type="ECO:0000313" key="2">
    <source>
        <dbReference type="EMBL" id="CAK7928509.1"/>
    </source>
</evidence>
<sequence>MKLIILDIVAIPAFLAYAQGPFLVSAASAAPMPALTASSTPIVAPVERRLRPSVISDSMGRALVGLFKAANGLADRVSQLFLGGASKAVGATFNGLARSYEKFRDFKMRRFRTQFSKDLNTFADPKVVRLAKVYLRASNSEENAAGRMYLKHLMERWKGKSLHDIIELVKPLKDVKELSLLVELDRWVETRKAEAQDKIKALEKRLSHPKPGDSQADLEAKIVAETKRAKESLMMELEDYYRDNTLLKLLYPSTGRKKDHLLARLYRHWKDKSYTAVEVEQMLRAIDPTVSKDEVARAIKAVDFVLGRLYVA</sequence>
<feature type="chain" id="PRO_5043954121" description="RxLR effector candidate protein" evidence="1">
    <location>
        <begin position="19"/>
        <end position="312"/>
    </location>
</feature>
<dbReference type="Proteomes" id="UP001162060">
    <property type="component" value="Unassembled WGS sequence"/>
</dbReference>
<evidence type="ECO:0008006" key="4">
    <source>
        <dbReference type="Google" id="ProtNLM"/>
    </source>
</evidence>
<proteinExistence type="predicted"/>
<dbReference type="AlphaFoldDB" id="A0AAV1U1V5"/>